<organism evidence="3 4">
    <name type="scientific">Pseudomonas juntendi</name>
    <dbReference type="NCBI Taxonomy" id="2666183"/>
    <lineage>
        <taxon>Bacteria</taxon>
        <taxon>Pseudomonadati</taxon>
        <taxon>Pseudomonadota</taxon>
        <taxon>Gammaproteobacteria</taxon>
        <taxon>Pseudomonadales</taxon>
        <taxon>Pseudomonadaceae</taxon>
        <taxon>Pseudomonas</taxon>
    </lineage>
</organism>
<dbReference type="AlphaFoldDB" id="A0A7W2JFQ7"/>
<protein>
    <submittedName>
        <fullName evidence="3">SDR family oxidoreductase</fullName>
    </submittedName>
</protein>
<dbReference type="InterPro" id="IPR002347">
    <property type="entry name" value="SDR_fam"/>
</dbReference>
<accession>A0A7W2JFQ7</accession>
<dbReference type="GO" id="GO:0016491">
    <property type="term" value="F:oxidoreductase activity"/>
    <property type="evidence" value="ECO:0007669"/>
    <property type="project" value="UniProtKB-KW"/>
</dbReference>
<evidence type="ECO:0000256" key="2">
    <source>
        <dbReference type="ARBA" id="ARBA00023002"/>
    </source>
</evidence>
<dbReference type="FunFam" id="3.40.50.720:FF:000084">
    <property type="entry name" value="Short-chain dehydrogenase reductase"/>
    <property type="match status" value="1"/>
</dbReference>
<dbReference type="EMBL" id="JACGCU010000003">
    <property type="protein sequence ID" value="MBA6058194.1"/>
    <property type="molecule type" value="Genomic_DNA"/>
</dbReference>
<sequence length="267" mass="27369">MTKRPVAIVTGGGTGIGAATAKALRSDGWEVVICGRRLAPLQAVADETGALALAADASSDEDLAHLVNTTIEKFGSLNGLALNAGIVRAGPVGVLSDGDWDDMVRTNLTGPFKLLRAAMPHLINAHGSIVGVGSAAALRATGEIPGYNATKAGLNMLLQSVAVDYGPQGVRANTVCPGWVRTEMADMEIQEYGASLGLDREQAYARATSFVPARRPATASEVADVIAWLLSPKASYVNAAVIPVDGGMIAGDPGSIALDPRISISGI</sequence>
<dbReference type="Pfam" id="PF13561">
    <property type="entry name" value="adh_short_C2"/>
    <property type="match status" value="1"/>
</dbReference>
<dbReference type="RefSeq" id="WP_182366521.1">
    <property type="nucleotide sequence ID" value="NZ_JACGCU010000003.1"/>
</dbReference>
<dbReference type="PANTHER" id="PTHR43639">
    <property type="entry name" value="OXIDOREDUCTASE, SHORT-CHAIN DEHYDROGENASE/REDUCTASE FAMILY (AFU_ORTHOLOGUE AFUA_5G02870)"/>
    <property type="match status" value="1"/>
</dbReference>
<dbReference type="PROSITE" id="PS00061">
    <property type="entry name" value="ADH_SHORT"/>
    <property type="match status" value="1"/>
</dbReference>
<name>A0A7W2JFQ7_9PSED</name>
<dbReference type="SUPFAM" id="SSF51735">
    <property type="entry name" value="NAD(P)-binding Rossmann-fold domains"/>
    <property type="match status" value="1"/>
</dbReference>
<dbReference type="InterPro" id="IPR036291">
    <property type="entry name" value="NAD(P)-bd_dom_sf"/>
</dbReference>
<dbReference type="PRINTS" id="PR00081">
    <property type="entry name" value="GDHRDH"/>
</dbReference>
<dbReference type="CDD" id="cd05233">
    <property type="entry name" value="SDR_c"/>
    <property type="match status" value="1"/>
</dbReference>
<reference evidence="3 4" key="1">
    <citation type="submission" date="2020-07" db="EMBL/GenBank/DDBJ databases">
        <title>Diversity of carbapenemase encoding genes among Pseudomonas putida group clinical isolates in a tertiary Brazilian hospital.</title>
        <authorList>
            <person name="Alberto-Lei F."/>
            <person name="Nodari C.S."/>
            <person name="Streling A.P."/>
            <person name="Paulino J.T."/>
            <person name="Bessa-Neto F.O."/>
            <person name="Cayo R."/>
            <person name="Gales A.C."/>
        </authorList>
    </citation>
    <scope>NUCLEOTIDE SEQUENCE [LARGE SCALE GENOMIC DNA]</scope>
    <source>
        <strain evidence="3 4">14535</strain>
    </source>
</reference>
<dbReference type="PANTHER" id="PTHR43639:SF9">
    <property type="entry name" value="BLL5898 PROTEIN"/>
    <property type="match status" value="1"/>
</dbReference>
<evidence type="ECO:0000313" key="3">
    <source>
        <dbReference type="EMBL" id="MBA6058194.1"/>
    </source>
</evidence>
<gene>
    <name evidence="3" type="ORF">H4C44_03245</name>
</gene>
<comment type="similarity">
    <text evidence="1">Belongs to the short-chain dehydrogenases/reductases (SDR) family.</text>
</comment>
<evidence type="ECO:0000313" key="4">
    <source>
        <dbReference type="Proteomes" id="UP000556620"/>
    </source>
</evidence>
<dbReference type="Gene3D" id="3.40.50.720">
    <property type="entry name" value="NAD(P)-binding Rossmann-like Domain"/>
    <property type="match status" value="1"/>
</dbReference>
<comment type="caution">
    <text evidence="3">The sequence shown here is derived from an EMBL/GenBank/DDBJ whole genome shotgun (WGS) entry which is preliminary data.</text>
</comment>
<proteinExistence type="inferred from homology"/>
<keyword evidence="2" id="KW-0560">Oxidoreductase</keyword>
<dbReference type="InterPro" id="IPR020904">
    <property type="entry name" value="Sc_DH/Rdtase_CS"/>
</dbReference>
<evidence type="ECO:0000256" key="1">
    <source>
        <dbReference type="ARBA" id="ARBA00006484"/>
    </source>
</evidence>
<dbReference type="Proteomes" id="UP000556620">
    <property type="component" value="Unassembled WGS sequence"/>
</dbReference>